<reference evidence="1" key="1">
    <citation type="submission" date="2023-03" db="EMBL/GenBank/DDBJ databases">
        <title>Massive genome expansion in bonnet fungi (Mycena s.s.) driven by repeated elements and novel gene families across ecological guilds.</title>
        <authorList>
            <consortium name="Lawrence Berkeley National Laboratory"/>
            <person name="Harder C.B."/>
            <person name="Miyauchi S."/>
            <person name="Viragh M."/>
            <person name="Kuo A."/>
            <person name="Thoen E."/>
            <person name="Andreopoulos B."/>
            <person name="Lu D."/>
            <person name="Skrede I."/>
            <person name="Drula E."/>
            <person name="Henrissat B."/>
            <person name="Morin E."/>
            <person name="Kohler A."/>
            <person name="Barry K."/>
            <person name="LaButti K."/>
            <person name="Morin E."/>
            <person name="Salamov A."/>
            <person name="Lipzen A."/>
            <person name="Mereny Z."/>
            <person name="Hegedus B."/>
            <person name="Baldrian P."/>
            <person name="Stursova M."/>
            <person name="Weitz H."/>
            <person name="Taylor A."/>
            <person name="Grigoriev I.V."/>
            <person name="Nagy L.G."/>
            <person name="Martin F."/>
            <person name="Kauserud H."/>
        </authorList>
    </citation>
    <scope>NUCLEOTIDE SEQUENCE</scope>
    <source>
        <strain evidence="1">CBHHK002</strain>
    </source>
</reference>
<organism evidence="1 2">
    <name type="scientific">Mycena albidolilacea</name>
    <dbReference type="NCBI Taxonomy" id="1033008"/>
    <lineage>
        <taxon>Eukaryota</taxon>
        <taxon>Fungi</taxon>
        <taxon>Dikarya</taxon>
        <taxon>Basidiomycota</taxon>
        <taxon>Agaricomycotina</taxon>
        <taxon>Agaricomycetes</taxon>
        <taxon>Agaricomycetidae</taxon>
        <taxon>Agaricales</taxon>
        <taxon>Marasmiineae</taxon>
        <taxon>Mycenaceae</taxon>
        <taxon>Mycena</taxon>
    </lineage>
</organism>
<evidence type="ECO:0000313" key="1">
    <source>
        <dbReference type="EMBL" id="KAJ7302381.1"/>
    </source>
</evidence>
<comment type="caution">
    <text evidence="1">The sequence shown here is derived from an EMBL/GenBank/DDBJ whole genome shotgun (WGS) entry which is preliminary data.</text>
</comment>
<dbReference type="AlphaFoldDB" id="A0AAD6YZK3"/>
<dbReference type="Proteomes" id="UP001218218">
    <property type="component" value="Unassembled WGS sequence"/>
</dbReference>
<proteinExistence type="predicted"/>
<sequence length="234" mass="25461">MIQLVLLNNEVDLGRVVNKVEKVPHRGQLLGCQGNRSHRFHNPQCGVVNSLGTTCEAEGSASARLIAISKMVFYEILFSVSNTAADEERMGRPGCALRSRSEEDSRRKCLNEIRPALAEASRPVPSGTAAPARQWCTVASPVTREDALKRHLGAKSTVRCGEPEMGARRDEFLGTEAAREAQKAGKPDRVVSVSFGSPHCFNGLTWCRIASYNTFLGGISTETGSLKTGGRKRY</sequence>
<accession>A0AAD6YZK3</accession>
<gene>
    <name evidence="1" type="ORF">DFH08DRAFT_826705</name>
</gene>
<protein>
    <submittedName>
        <fullName evidence="1">Uncharacterized protein</fullName>
    </submittedName>
</protein>
<dbReference type="EMBL" id="JARIHO010000117">
    <property type="protein sequence ID" value="KAJ7302381.1"/>
    <property type="molecule type" value="Genomic_DNA"/>
</dbReference>
<evidence type="ECO:0000313" key="2">
    <source>
        <dbReference type="Proteomes" id="UP001218218"/>
    </source>
</evidence>
<keyword evidence="2" id="KW-1185">Reference proteome</keyword>
<name>A0AAD6YZK3_9AGAR</name>